<accession>A0A9P1H2K8</accession>
<evidence type="ECO:0000313" key="1">
    <source>
        <dbReference type="EMBL" id="CAI4214191.1"/>
    </source>
</evidence>
<keyword evidence="2" id="KW-1185">Reference proteome</keyword>
<dbReference type="EMBL" id="CALLCH030000010">
    <property type="protein sequence ID" value="CAI4214191.1"/>
    <property type="molecule type" value="Genomic_DNA"/>
</dbReference>
<evidence type="ECO:0000313" key="2">
    <source>
        <dbReference type="Proteomes" id="UP000838763"/>
    </source>
</evidence>
<name>A0A9P1H2K8_9PEZI</name>
<organism evidence="1 2">
    <name type="scientific">Parascedosporium putredinis</name>
    <dbReference type="NCBI Taxonomy" id="1442378"/>
    <lineage>
        <taxon>Eukaryota</taxon>
        <taxon>Fungi</taxon>
        <taxon>Dikarya</taxon>
        <taxon>Ascomycota</taxon>
        <taxon>Pezizomycotina</taxon>
        <taxon>Sordariomycetes</taxon>
        <taxon>Hypocreomycetidae</taxon>
        <taxon>Microascales</taxon>
        <taxon>Microascaceae</taxon>
        <taxon>Parascedosporium</taxon>
    </lineage>
</organism>
<sequence>MYPKNPAHRDEILHGCALTPDGVARLARIGRDETFARCVRLITFQALPTYTAFALEVDHSNTTVSQIHPDLAYLPREYLCAFWPPAYHTLRLLVRAILQSRIRAERFHVKFQQWARWYVDLYLLHTIVTGLPVEKLAFSYSNLRSLTIAIGHAGRYLGAHESYFRGLAAATSTFPGPDPNPGLRHFLTHCAHCLEEMELHWGVAARTHDKNPPGEGGRAFAEMIGLGFPPSGVAPSLGFP</sequence>
<gene>
    <name evidence="1" type="ORF">PPNO1_LOCUS3925</name>
</gene>
<protein>
    <submittedName>
        <fullName evidence="1">Uncharacterized protein</fullName>
    </submittedName>
</protein>
<reference evidence="1" key="1">
    <citation type="submission" date="2022-11" db="EMBL/GenBank/DDBJ databases">
        <authorList>
            <person name="Scott C."/>
            <person name="Bruce N."/>
        </authorList>
    </citation>
    <scope>NUCLEOTIDE SEQUENCE</scope>
</reference>
<dbReference type="AlphaFoldDB" id="A0A9P1H2K8"/>
<dbReference type="Proteomes" id="UP000838763">
    <property type="component" value="Unassembled WGS sequence"/>
</dbReference>
<proteinExistence type="predicted"/>
<comment type="caution">
    <text evidence="1">The sequence shown here is derived from an EMBL/GenBank/DDBJ whole genome shotgun (WGS) entry which is preliminary data.</text>
</comment>